<comment type="caution">
    <text evidence="3">The sequence shown here is derived from an EMBL/GenBank/DDBJ whole genome shotgun (WGS) entry which is preliminary data.</text>
</comment>
<dbReference type="EMBL" id="JAIFZO010000002">
    <property type="protein sequence ID" value="MCX4233967.1"/>
    <property type="molecule type" value="Genomic_DNA"/>
</dbReference>
<feature type="region of interest" description="Disordered" evidence="1">
    <location>
        <begin position="227"/>
        <end position="248"/>
    </location>
</feature>
<feature type="compositionally biased region" description="Low complexity" evidence="1">
    <location>
        <begin position="16"/>
        <end position="40"/>
    </location>
</feature>
<accession>A0ABT3V1Y2</accession>
<keyword evidence="2" id="KW-1133">Transmembrane helix</keyword>
<reference evidence="3" key="1">
    <citation type="journal article" date="2022" name="bioRxiv">
        <title>Discovery and biosynthetic assessment of Streptomyces ortus sp nov. isolated from a deep-sea sponge.</title>
        <authorList>
            <person name="Williams S.E."/>
        </authorList>
    </citation>
    <scope>NUCLEOTIDE SEQUENCE</scope>
    <source>
        <strain evidence="3">A15ISP2-DRY2</strain>
    </source>
</reference>
<evidence type="ECO:0000313" key="3">
    <source>
        <dbReference type="EMBL" id="MCX4233967.1"/>
    </source>
</evidence>
<name>A0ABT3V1Y2_9ACTN</name>
<keyword evidence="2" id="KW-0472">Membrane</keyword>
<feature type="compositionally biased region" description="Basic residues" evidence="1">
    <location>
        <begin position="235"/>
        <end position="248"/>
    </location>
</feature>
<feature type="region of interest" description="Disordered" evidence="1">
    <location>
        <begin position="1"/>
        <end position="40"/>
    </location>
</feature>
<keyword evidence="2" id="KW-0812">Transmembrane</keyword>
<feature type="transmembrane region" description="Helical" evidence="2">
    <location>
        <begin position="199"/>
        <end position="218"/>
    </location>
</feature>
<evidence type="ECO:0000256" key="1">
    <source>
        <dbReference type="SAM" id="MobiDB-lite"/>
    </source>
</evidence>
<dbReference type="RefSeq" id="WP_267026844.1">
    <property type="nucleotide sequence ID" value="NZ_JAIFZO010000002.1"/>
</dbReference>
<gene>
    <name evidence="3" type="ORF">K3769_14515</name>
</gene>
<dbReference type="Proteomes" id="UP001165590">
    <property type="component" value="Unassembled WGS sequence"/>
</dbReference>
<evidence type="ECO:0000256" key="2">
    <source>
        <dbReference type="SAM" id="Phobius"/>
    </source>
</evidence>
<keyword evidence="4" id="KW-1185">Reference proteome</keyword>
<organism evidence="3 4">
    <name type="scientific">Streptomyces ortus</name>
    <dbReference type="NCBI Taxonomy" id="2867268"/>
    <lineage>
        <taxon>Bacteria</taxon>
        <taxon>Bacillati</taxon>
        <taxon>Actinomycetota</taxon>
        <taxon>Actinomycetes</taxon>
        <taxon>Kitasatosporales</taxon>
        <taxon>Streptomycetaceae</taxon>
        <taxon>Streptomyces</taxon>
    </lineage>
</organism>
<evidence type="ECO:0000313" key="4">
    <source>
        <dbReference type="Proteomes" id="UP001165590"/>
    </source>
</evidence>
<feature type="transmembrane region" description="Helical" evidence="2">
    <location>
        <begin position="176"/>
        <end position="193"/>
    </location>
</feature>
<sequence>MRNTRSSKSGKRPGRTSRTSRTSWPGRTSRTSRTSRASRTIGALQTLRAIPAKRVERLITDMLRQVATRDVVVLDDRAGSPRRLAALAYVAVQYGFRYERSSRVGQTLQVRLVRDRRPEARERSTAALGRLAAGRAPGMRPGTLRPLPDVAPTVSLLKTRIEFDALDDDLDWRRKAVFMGASALFMALLLIPAGWTASLAAGAMMAAVFALLLRLEMVRKDRLARRLRSADRNSRRTNLRTSLPKRRH</sequence>
<protein>
    <submittedName>
        <fullName evidence="3">Uncharacterized protein</fullName>
    </submittedName>
</protein>
<proteinExistence type="predicted"/>